<feature type="compositionally biased region" description="Basic residues" evidence="1">
    <location>
        <begin position="152"/>
        <end position="166"/>
    </location>
</feature>
<evidence type="ECO:0000256" key="1">
    <source>
        <dbReference type="SAM" id="MobiDB-lite"/>
    </source>
</evidence>
<dbReference type="Proteomes" id="UP001150904">
    <property type="component" value="Unassembled WGS sequence"/>
</dbReference>
<feature type="region of interest" description="Disordered" evidence="1">
    <location>
        <begin position="266"/>
        <end position="324"/>
    </location>
</feature>
<name>A0A9W9N2P6_9EURO</name>
<keyword evidence="3" id="KW-1185">Reference proteome</keyword>
<protein>
    <submittedName>
        <fullName evidence="2">Uncharacterized protein</fullName>
    </submittedName>
</protein>
<reference evidence="2" key="1">
    <citation type="submission" date="2022-12" db="EMBL/GenBank/DDBJ databases">
        <authorList>
            <person name="Petersen C."/>
        </authorList>
    </citation>
    <scope>NUCLEOTIDE SEQUENCE</scope>
    <source>
        <strain evidence="2">IBT 15544</strain>
    </source>
</reference>
<dbReference type="EMBL" id="JAPQKR010000008">
    <property type="protein sequence ID" value="KAJ5212107.1"/>
    <property type="molecule type" value="Genomic_DNA"/>
</dbReference>
<reference evidence="2" key="2">
    <citation type="journal article" date="2023" name="IMA Fungus">
        <title>Comparative genomic study of the Penicillium genus elucidates a diverse pangenome and 15 lateral gene transfer events.</title>
        <authorList>
            <person name="Petersen C."/>
            <person name="Sorensen T."/>
            <person name="Nielsen M.R."/>
            <person name="Sondergaard T.E."/>
            <person name="Sorensen J.L."/>
            <person name="Fitzpatrick D.A."/>
            <person name="Frisvad J.C."/>
            <person name="Nielsen K.L."/>
        </authorList>
    </citation>
    <scope>NUCLEOTIDE SEQUENCE</scope>
    <source>
        <strain evidence="2">IBT 15544</strain>
    </source>
</reference>
<evidence type="ECO:0000313" key="3">
    <source>
        <dbReference type="Proteomes" id="UP001150904"/>
    </source>
</evidence>
<feature type="region of interest" description="Disordered" evidence="1">
    <location>
        <begin position="148"/>
        <end position="252"/>
    </location>
</feature>
<organism evidence="2 3">
    <name type="scientific">Penicillium cinerascens</name>
    <dbReference type="NCBI Taxonomy" id="70096"/>
    <lineage>
        <taxon>Eukaryota</taxon>
        <taxon>Fungi</taxon>
        <taxon>Dikarya</taxon>
        <taxon>Ascomycota</taxon>
        <taxon>Pezizomycotina</taxon>
        <taxon>Eurotiomycetes</taxon>
        <taxon>Eurotiomycetidae</taxon>
        <taxon>Eurotiales</taxon>
        <taxon>Aspergillaceae</taxon>
        <taxon>Penicillium</taxon>
    </lineage>
</organism>
<dbReference type="AlphaFoldDB" id="A0A9W9N2P6"/>
<evidence type="ECO:0000313" key="2">
    <source>
        <dbReference type="EMBL" id="KAJ5212107.1"/>
    </source>
</evidence>
<dbReference type="GeneID" id="83178116"/>
<feature type="compositionally biased region" description="Polar residues" evidence="1">
    <location>
        <begin position="171"/>
        <end position="186"/>
    </location>
</feature>
<comment type="caution">
    <text evidence="2">The sequence shown here is derived from an EMBL/GenBank/DDBJ whole genome shotgun (WGS) entry which is preliminary data.</text>
</comment>
<feature type="compositionally biased region" description="Polar residues" evidence="1">
    <location>
        <begin position="224"/>
        <end position="233"/>
    </location>
</feature>
<proteinExistence type="predicted"/>
<dbReference type="RefSeq" id="XP_058310277.1">
    <property type="nucleotide sequence ID" value="XM_058450815.1"/>
</dbReference>
<sequence>MPSSTRKTPIKSSSPPFSYSSSSSFYPSSLSSYDSVSSDCHSSPYRHQDHLESLILKHGYPTPVSLSSLRDLTATSSSYTPPSPPRSRRYRPSDPSPIDAFDSLSLSSTRPIPIPRRPGPIYGEDLPVTPLTGRFDKASYFDDWERASLSAKSRHPVSPRAGRHTRYLSMRSDNSPYYSPVTSPTMSPHRPSSPQPSRTRTQNSSKSSTGFSLGSLPRFHPAVYQSSPTSHAVTAQPPSPRQSRQPNYRASAGSRDFKLHYREFLESSHDSPSAPRLDPLRSPGPVTPLALEAGDYLAAGSVSTADRSSRDMAGQHSGPPPDLVDKILARENEKARQKVRKSAMGR</sequence>
<feature type="compositionally biased region" description="Polar residues" evidence="1">
    <location>
        <begin position="1"/>
        <end position="11"/>
    </location>
</feature>
<gene>
    <name evidence="2" type="ORF">N7498_003753</name>
</gene>
<dbReference type="OrthoDB" id="5403157at2759"/>
<accession>A0A9W9N2P6</accession>
<feature type="compositionally biased region" description="Low complexity" evidence="1">
    <location>
        <begin position="190"/>
        <end position="216"/>
    </location>
</feature>
<feature type="region of interest" description="Disordered" evidence="1">
    <location>
        <begin position="1"/>
        <end position="45"/>
    </location>
</feature>
<feature type="compositionally biased region" description="Low complexity" evidence="1">
    <location>
        <begin position="12"/>
        <end position="45"/>
    </location>
</feature>
<feature type="region of interest" description="Disordered" evidence="1">
    <location>
        <begin position="66"/>
        <end position="128"/>
    </location>
</feature>